<reference evidence="1" key="1">
    <citation type="submission" date="2019-11" db="UniProtKB">
        <authorList>
            <consortium name="WormBaseParasite"/>
        </authorList>
    </citation>
    <scope>IDENTIFICATION</scope>
</reference>
<organism evidence="1">
    <name type="scientific">Mesocestoides corti</name>
    <name type="common">Flatworm</name>
    <dbReference type="NCBI Taxonomy" id="53468"/>
    <lineage>
        <taxon>Eukaryota</taxon>
        <taxon>Metazoa</taxon>
        <taxon>Spiralia</taxon>
        <taxon>Lophotrochozoa</taxon>
        <taxon>Platyhelminthes</taxon>
        <taxon>Cestoda</taxon>
        <taxon>Eucestoda</taxon>
        <taxon>Cyclophyllidea</taxon>
        <taxon>Mesocestoididae</taxon>
        <taxon>Mesocestoides</taxon>
    </lineage>
</organism>
<dbReference type="WBParaSite" id="MCU_008075-RA">
    <property type="protein sequence ID" value="MCU_008075-RA"/>
    <property type="gene ID" value="MCU_008075"/>
</dbReference>
<dbReference type="AlphaFoldDB" id="A0A5K3FGW0"/>
<proteinExistence type="predicted"/>
<evidence type="ECO:0000313" key="1">
    <source>
        <dbReference type="WBParaSite" id="MCU_008075-RA"/>
    </source>
</evidence>
<accession>A0A5K3FGW0</accession>
<protein>
    <submittedName>
        <fullName evidence="1">Uncharacterized protein</fullName>
    </submittedName>
</protein>
<name>A0A5K3FGW0_MESCO</name>
<sequence>MGATVINVTFSSHLARRHRNSNPMEKHLLTEIQGRRHANCHGNDQHDPARIRAIDLSPQWPIAELTNTGSVQNTLRYDPLITRRNASNRSHTLTSN</sequence>